<dbReference type="SMART" id="SM00355">
    <property type="entry name" value="ZnF_C2H2"/>
    <property type="match status" value="4"/>
</dbReference>
<sequence>MENHILKLHNISPSPPTQAKIPSPPGRPYCRTCNKYIEEKISMADHCKLHHNLEISTNKSSPVSKIVKVPNAPAGQPTRRQVNSINKGKLKVSFGVLPSKPPGKSNSSTNSKTSKNGTQISRIFSSKDGSSSGGLTKKFIHDHQSDSSLEDFSIPDAQKHQNAQQGSPTKCPLCPFMAIKKGGLRIHMFRDHGKVVTHSEMSSWSSGTLIAASTSSMTTDEPMHQCTLCATVCKTAKGLRVHRQAAHKISVVRRATPEVTSSSLPFRCQCQSTVLRGSAIKSFALLNGTPINNSVKRHLAIYHRIQLAGVEYWCTICKRRISGKPASHPCLLNGMMSSQVASADTNRTTWVCSACGFIASSKVGLDVHGRVHKKESLANKGTPIVSLPTPKQRKQLRKKKIAPLLVGSPGDLPLDRPLPDFQVPTDITQEIAPEPTTEIPLIDLPSPNIIESFIEPLDALISEDIDDRLRLLEIINNDITAALQQHFHLKKRQLPSSNPGSSKNEKLNKLKDPQTIQKAYAWNRRKCIRDLVESNDTRCSVHIDDIYSHFSSTWAAPTIDSSPSFPNPPELPPIAESFTEDLVCECLKAAENTAPGPDLVTYKHWREADPKGRILTRLFNICLSLKKVPASWKQRQS</sequence>
<evidence type="ECO:0000256" key="5">
    <source>
        <dbReference type="SAM" id="MobiDB-lite"/>
    </source>
</evidence>
<dbReference type="EMBL" id="BMAW01103460">
    <property type="protein sequence ID" value="GFT09236.1"/>
    <property type="molecule type" value="Genomic_DNA"/>
</dbReference>
<evidence type="ECO:0000313" key="8">
    <source>
        <dbReference type="Proteomes" id="UP000887013"/>
    </source>
</evidence>
<dbReference type="Proteomes" id="UP000887013">
    <property type="component" value="Unassembled WGS sequence"/>
</dbReference>
<keyword evidence="3" id="KW-0863">Zinc-finger</keyword>
<evidence type="ECO:0000256" key="1">
    <source>
        <dbReference type="ARBA" id="ARBA00022723"/>
    </source>
</evidence>
<feature type="region of interest" description="Disordered" evidence="5">
    <location>
        <begin position="491"/>
        <end position="510"/>
    </location>
</feature>
<keyword evidence="2" id="KW-0677">Repeat</keyword>
<reference evidence="7" key="1">
    <citation type="submission" date="2020-08" db="EMBL/GenBank/DDBJ databases">
        <title>Multicomponent nature underlies the extraordinary mechanical properties of spider dragline silk.</title>
        <authorList>
            <person name="Kono N."/>
            <person name="Nakamura H."/>
            <person name="Mori M."/>
            <person name="Yoshida Y."/>
            <person name="Ohtoshi R."/>
            <person name="Malay A.D."/>
            <person name="Moran D.A.P."/>
            <person name="Tomita M."/>
            <person name="Numata K."/>
            <person name="Arakawa K."/>
        </authorList>
    </citation>
    <scope>NUCLEOTIDE SEQUENCE</scope>
</reference>
<feature type="region of interest" description="Disordered" evidence="5">
    <location>
        <begin position="1"/>
        <end position="24"/>
    </location>
</feature>
<dbReference type="GO" id="GO:0008270">
    <property type="term" value="F:zinc ion binding"/>
    <property type="evidence" value="ECO:0007669"/>
    <property type="project" value="UniProtKB-KW"/>
</dbReference>
<feature type="domain" description="C2H2-type" evidence="6">
    <location>
        <begin position="226"/>
        <end position="247"/>
    </location>
</feature>
<evidence type="ECO:0000256" key="3">
    <source>
        <dbReference type="ARBA" id="ARBA00022771"/>
    </source>
</evidence>
<evidence type="ECO:0000259" key="6">
    <source>
        <dbReference type="PROSITE" id="PS00028"/>
    </source>
</evidence>
<keyword evidence="4" id="KW-0862">Zinc</keyword>
<keyword evidence="1" id="KW-0479">Metal-binding</keyword>
<feature type="compositionally biased region" description="Low complexity" evidence="5">
    <location>
        <begin position="102"/>
        <end position="118"/>
    </location>
</feature>
<name>A0A8X6NDR6_NEPPI</name>
<dbReference type="PANTHER" id="PTHR24379">
    <property type="entry name" value="KRAB AND ZINC FINGER DOMAIN-CONTAINING"/>
    <property type="match status" value="1"/>
</dbReference>
<evidence type="ECO:0000256" key="2">
    <source>
        <dbReference type="ARBA" id="ARBA00022737"/>
    </source>
</evidence>
<feature type="compositionally biased region" description="Polar residues" evidence="5">
    <location>
        <begin position="119"/>
        <end position="134"/>
    </location>
</feature>
<organism evidence="7 8">
    <name type="scientific">Nephila pilipes</name>
    <name type="common">Giant wood spider</name>
    <name type="synonym">Nephila maculata</name>
    <dbReference type="NCBI Taxonomy" id="299642"/>
    <lineage>
        <taxon>Eukaryota</taxon>
        <taxon>Metazoa</taxon>
        <taxon>Ecdysozoa</taxon>
        <taxon>Arthropoda</taxon>
        <taxon>Chelicerata</taxon>
        <taxon>Arachnida</taxon>
        <taxon>Araneae</taxon>
        <taxon>Araneomorphae</taxon>
        <taxon>Entelegynae</taxon>
        <taxon>Araneoidea</taxon>
        <taxon>Nephilidae</taxon>
        <taxon>Nephila</taxon>
    </lineage>
</organism>
<evidence type="ECO:0000256" key="4">
    <source>
        <dbReference type="ARBA" id="ARBA00022833"/>
    </source>
</evidence>
<feature type="region of interest" description="Disordered" evidence="5">
    <location>
        <begin position="93"/>
        <end position="138"/>
    </location>
</feature>
<feature type="domain" description="C2H2-type" evidence="6">
    <location>
        <begin position="30"/>
        <end position="51"/>
    </location>
</feature>
<dbReference type="OrthoDB" id="6628767at2759"/>
<dbReference type="AlphaFoldDB" id="A0A8X6NDR6"/>
<comment type="caution">
    <text evidence="7">The sequence shown here is derived from an EMBL/GenBank/DDBJ whole genome shotgun (WGS) entry which is preliminary data.</text>
</comment>
<dbReference type="PANTHER" id="PTHR24379:SF121">
    <property type="entry name" value="C2H2-TYPE DOMAIN-CONTAINING PROTEIN"/>
    <property type="match status" value="1"/>
</dbReference>
<accession>A0A8X6NDR6</accession>
<dbReference type="InterPro" id="IPR013087">
    <property type="entry name" value="Znf_C2H2_type"/>
</dbReference>
<keyword evidence="8" id="KW-1185">Reference proteome</keyword>
<gene>
    <name evidence="7" type="primary">AVEN_148523_1</name>
    <name evidence="7" type="ORF">NPIL_614351</name>
</gene>
<dbReference type="PROSITE" id="PS00028">
    <property type="entry name" value="ZINC_FINGER_C2H2_1"/>
    <property type="match status" value="2"/>
</dbReference>
<protein>
    <submittedName>
        <fullName evidence="7">C2H2-type domain-containing protein</fullName>
    </submittedName>
</protein>
<proteinExistence type="predicted"/>
<evidence type="ECO:0000313" key="7">
    <source>
        <dbReference type="EMBL" id="GFT09236.1"/>
    </source>
</evidence>